<accession>A0A6C0CZB1</accession>
<proteinExistence type="predicted"/>
<reference evidence="1" key="1">
    <citation type="journal article" date="2020" name="Nature">
        <title>Giant virus diversity and host interactions through global metagenomics.</title>
        <authorList>
            <person name="Schulz F."/>
            <person name="Roux S."/>
            <person name="Paez-Espino D."/>
            <person name="Jungbluth S."/>
            <person name="Walsh D.A."/>
            <person name="Denef V.J."/>
            <person name="McMahon K.D."/>
            <person name="Konstantinidis K.T."/>
            <person name="Eloe-Fadrosh E.A."/>
            <person name="Kyrpides N.C."/>
            <person name="Woyke T."/>
        </authorList>
    </citation>
    <scope>NUCLEOTIDE SEQUENCE</scope>
    <source>
        <strain evidence="1">GVMAG-M-3300023110-24</strain>
    </source>
</reference>
<sequence length="34" mass="4032">MSNDEFIKFLFLFIVTLTIHNSIKICLKQSNILF</sequence>
<name>A0A6C0CZB1_9ZZZZ</name>
<protein>
    <submittedName>
        <fullName evidence="1">Uncharacterized protein</fullName>
    </submittedName>
</protein>
<evidence type="ECO:0000313" key="1">
    <source>
        <dbReference type="EMBL" id="QHT09134.1"/>
    </source>
</evidence>
<organism evidence="1">
    <name type="scientific">viral metagenome</name>
    <dbReference type="NCBI Taxonomy" id="1070528"/>
    <lineage>
        <taxon>unclassified sequences</taxon>
        <taxon>metagenomes</taxon>
        <taxon>organismal metagenomes</taxon>
    </lineage>
</organism>
<dbReference type="EMBL" id="MN739508">
    <property type="protein sequence ID" value="QHT09134.1"/>
    <property type="molecule type" value="Genomic_DNA"/>
</dbReference>
<dbReference type="AlphaFoldDB" id="A0A6C0CZB1"/>